<dbReference type="InterPro" id="IPR023042">
    <property type="entry name" value="Peptidase_M17_leu_NH2_pept"/>
</dbReference>
<comment type="catalytic activity">
    <reaction evidence="2 7">
        <text>Release of an N-terminal amino acid, preferentially leucine, but not glutamic or aspartic acids.</text>
        <dbReference type="EC" id="3.4.11.10"/>
    </reaction>
</comment>
<feature type="binding site" evidence="7">
    <location>
        <position position="287"/>
    </location>
    <ligand>
        <name>Mn(2+)</name>
        <dbReference type="ChEBI" id="CHEBI:29035"/>
        <label>2</label>
    </ligand>
</feature>
<dbReference type="Proteomes" id="UP000230935">
    <property type="component" value="Unassembled WGS sequence"/>
</dbReference>
<dbReference type="GO" id="GO:0006508">
    <property type="term" value="P:proteolysis"/>
    <property type="evidence" value="ECO:0007669"/>
    <property type="project" value="UniProtKB-KW"/>
</dbReference>
<dbReference type="EC" id="3.4.11.10" evidence="7"/>
<comment type="similarity">
    <text evidence="3 7">Belongs to the peptidase M17 family.</text>
</comment>
<organism evidence="9 10">
    <name type="scientific">Candidatus Buchananbacteria bacterium CG10_big_fil_rev_8_21_14_0_10_42_9</name>
    <dbReference type="NCBI Taxonomy" id="1974526"/>
    <lineage>
        <taxon>Bacteria</taxon>
        <taxon>Candidatus Buchananiibacteriota</taxon>
    </lineage>
</organism>
<evidence type="ECO:0000259" key="8">
    <source>
        <dbReference type="PROSITE" id="PS00631"/>
    </source>
</evidence>
<protein>
    <recommendedName>
        <fullName evidence="7">Probable cytosol aminopeptidase</fullName>
        <ecNumber evidence="7">3.4.11.1</ecNumber>
    </recommendedName>
    <alternativeName>
        <fullName evidence="7">Leucine aminopeptidase</fullName>
        <shortName evidence="7">LAP</shortName>
        <ecNumber evidence="7">3.4.11.10</ecNumber>
    </alternativeName>
    <alternativeName>
        <fullName evidence="7">Leucyl aminopeptidase</fullName>
    </alternativeName>
</protein>
<name>A0A2H0W2B1_9BACT</name>
<evidence type="ECO:0000313" key="10">
    <source>
        <dbReference type="Proteomes" id="UP000230935"/>
    </source>
</evidence>
<feature type="binding site" evidence="7">
    <location>
        <position position="348"/>
    </location>
    <ligand>
        <name>Mn(2+)</name>
        <dbReference type="ChEBI" id="CHEBI:29035"/>
        <label>1</label>
    </ligand>
</feature>
<gene>
    <name evidence="7" type="primary">pepA</name>
    <name evidence="9" type="ORF">COT81_00880</name>
</gene>
<reference evidence="10" key="1">
    <citation type="submission" date="2017-09" db="EMBL/GenBank/DDBJ databases">
        <title>Depth-based differentiation of microbial function through sediment-hosted aquifers and enrichment of novel symbionts in the deep terrestrial subsurface.</title>
        <authorList>
            <person name="Probst A.J."/>
            <person name="Ladd B."/>
            <person name="Jarett J.K."/>
            <person name="Geller-Mcgrath D.E."/>
            <person name="Sieber C.M.K."/>
            <person name="Emerson J.B."/>
            <person name="Anantharaman K."/>
            <person name="Thomas B.C."/>
            <person name="Malmstrom R."/>
            <person name="Stieglmeier M."/>
            <person name="Klingl A."/>
            <person name="Woyke T."/>
            <person name="Ryan C.M."/>
            <person name="Banfield J.F."/>
        </authorList>
    </citation>
    <scope>NUCLEOTIDE SEQUENCE [LARGE SCALE GENOMIC DNA]</scope>
</reference>
<evidence type="ECO:0000313" key="9">
    <source>
        <dbReference type="EMBL" id="PIS05476.1"/>
    </source>
</evidence>
<evidence type="ECO:0000256" key="4">
    <source>
        <dbReference type="ARBA" id="ARBA00022438"/>
    </source>
</evidence>
<feature type="binding site" evidence="7">
    <location>
        <position position="264"/>
    </location>
    <ligand>
        <name>Mn(2+)</name>
        <dbReference type="ChEBI" id="CHEBI:29035"/>
        <label>2</label>
    </ligand>
</feature>
<sequence length="490" mass="52670">MKVNYESKSNPLKADVNVWFSFENNGKLPAYLKALDKQANGVLTDIIKDKDFKGESGEQYPVRLAGARTLLVGLGKKKGFSPKAWMGALSAVTEYAQKNKFDAVKVNLDFDIPGKIKLDEVISFLVKAIGLTEHKFDKYKSDKKDKAHRIETVVIAGLPAAKAKRAQKISDELLVVVSAINLARDLGNTPANEVTPPHFVKVAKEIAAKTPKLTVKNFSVAEMKKLHMGGILGVGAGSQHDPQFIVVQYRGNPKKKENLVLVGKTVTFDSGGISIKPSQKMDEMKFDMSGGAAVLAAIKAIAELKLKVNVVSLIPSVENVPSGTSYKPGDVVKTMSGKTIEVLNTDAEGRVILADALSYAKKMNPKYVVDLATLTGACVVALGHHVAGVMGNDQTLISKVIKSSKATNEEAWQLPLMPEYTEQIKSKVADVQNISNSPGGGTITAAAFLQEFVDGYKWAHLDIAGTAWTPKSNGATGYGVHLLVDLAKSL</sequence>
<dbReference type="PANTHER" id="PTHR11963:SF23">
    <property type="entry name" value="CYTOSOL AMINOPEPTIDASE"/>
    <property type="match status" value="1"/>
</dbReference>
<keyword evidence="4 7" id="KW-0031">Aminopeptidase</keyword>
<dbReference type="GO" id="GO:0070006">
    <property type="term" value="F:metalloaminopeptidase activity"/>
    <property type="evidence" value="ECO:0007669"/>
    <property type="project" value="InterPro"/>
</dbReference>
<dbReference type="InterPro" id="IPR043472">
    <property type="entry name" value="Macro_dom-like"/>
</dbReference>
<dbReference type="SUPFAM" id="SSF52949">
    <property type="entry name" value="Macro domain-like"/>
    <property type="match status" value="1"/>
</dbReference>
<comment type="subcellular location">
    <subcellularLocation>
        <location evidence="7">Cytoplasm</location>
    </subcellularLocation>
</comment>
<dbReference type="GO" id="GO:0030145">
    <property type="term" value="F:manganese ion binding"/>
    <property type="evidence" value="ECO:0007669"/>
    <property type="project" value="UniProtKB-UniRule"/>
</dbReference>
<comment type="catalytic activity">
    <reaction evidence="1 7">
        <text>Release of an N-terminal amino acid, Xaa-|-Yaa-, in which Xaa is preferably Leu, but may be other amino acids including Pro although not Arg or Lys, and Yaa may be Pro. Amino acid amides and methyl esters are also readily hydrolyzed, but rates on arylamides are exceedingly low.</text>
        <dbReference type="EC" id="3.4.11.1"/>
    </reaction>
</comment>
<dbReference type="InterPro" id="IPR000819">
    <property type="entry name" value="Peptidase_M17_C"/>
</dbReference>
<keyword evidence="7" id="KW-0464">Manganese</keyword>
<dbReference type="PRINTS" id="PR00481">
    <property type="entry name" value="LAMNOPPTDASE"/>
</dbReference>
<proteinExistence type="inferred from homology"/>
<evidence type="ECO:0000256" key="7">
    <source>
        <dbReference type="HAMAP-Rule" id="MF_00181"/>
    </source>
</evidence>
<dbReference type="AlphaFoldDB" id="A0A2H0W2B1"/>
<dbReference type="GO" id="GO:0005737">
    <property type="term" value="C:cytoplasm"/>
    <property type="evidence" value="ECO:0007669"/>
    <property type="project" value="UniProtKB-SubCell"/>
</dbReference>
<dbReference type="Gene3D" id="3.40.630.10">
    <property type="entry name" value="Zn peptidases"/>
    <property type="match status" value="1"/>
</dbReference>
<dbReference type="EMBL" id="PEZZ01000005">
    <property type="protein sequence ID" value="PIS05476.1"/>
    <property type="molecule type" value="Genomic_DNA"/>
</dbReference>
<dbReference type="Pfam" id="PF02789">
    <property type="entry name" value="Peptidase_M17_N"/>
    <property type="match status" value="1"/>
</dbReference>
<feature type="binding site" evidence="7">
    <location>
        <position position="346"/>
    </location>
    <ligand>
        <name>Mn(2+)</name>
        <dbReference type="ChEBI" id="CHEBI:29035"/>
        <label>1</label>
    </ligand>
</feature>
<keyword evidence="5 7" id="KW-0645">Protease</keyword>
<feature type="binding site" evidence="7">
    <location>
        <position position="348"/>
    </location>
    <ligand>
        <name>Mn(2+)</name>
        <dbReference type="ChEBI" id="CHEBI:29035"/>
        <label>2</label>
    </ligand>
</feature>
<evidence type="ECO:0000256" key="1">
    <source>
        <dbReference type="ARBA" id="ARBA00000135"/>
    </source>
</evidence>
<feature type="binding site" evidence="7">
    <location>
        <position position="269"/>
    </location>
    <ligand>
        <name>Mn(2+)</name>
        <dbReference type="ChEBI" id="CHEBI:29035"/>
        <label>2</label>
    </ligand>
</feature>
<feature type="active site" evidence="7">
    <location>
        <position position="350"/>
    </location>
</feature>
<evidence type="ECO:0000256" key="5">
    <source>
        <dbReference type="ARBA" id="ARBA00022670"/>
    </source>
</evidence>
<comment type="cofactor">
    <cofactor evidence="7">
        <name>Mn(2+)</name>
        <dbReference type="ChEBI" id="CHEBI:29035"/>
    </cofactor>
    <text evidence="7">Binds 2 manganese ions per subunit.</text>
</comment>
<dbReference type="InterPro" id="IPR008283">
    <property type="entry name" value="Peptidase_M17_N"/>
</dbReference>
<dbReference type="EC" id="3.4.11.1" evidence="7"/>
<dbReference type="NCBIfam" id="NF002074">
    <property type="entry name" value="PRK00913.1-4"/>
    <property type="match status" value="1"/>
</dbReference>
<keyword evidence="6 7" id="KW-0378">Hydrolase</keyword>
<dbReference type="PANTHER" id="PTHR11963">
    <property type="entry name" value="LEUCINE AMINOPEPTIDASE-RELATED"/>
    <property type="match status" value="1"/>
</dbReference>
<dbReference type="NCBIfam" id="NF002073">
    <property type="entry name" value="PRK00913.1-2"/>
    <property type="match status" value="1"/>
</dbReference>
<comment type="caution">
    <text evidence="9">The sequence shown here is derived from an EMBL/GenBank/DDBJ whole genome shotgun (WGS) entry which is preliminary data.</text>
</comment>
<keyword evidence="7" id="KW-0479">Metal-binding</keyword>
<accession>A0A2H0W2B1</accession>
<evidence type="ECO:0000256" key="3">
    <source>
        <dbReference type="ARBA" id="ARBA00009528"/>
    </source>
</evidence>
<dbReference type="Gene3D" id="3.40.220.10">
    <property type="entry name" value="Leucine Aminopeptidase, subunit E, domain 1"/>
    <property type="match status" value="1"/>
</dbReference>
<feature type="active site" evidence="7">
    <location>
        <position position="276"/>
    </location>
</feature>
<dbReference type="InterPro" id="IPR011356">
    <property type="entry name" value="Leucine_aapep/pepB"/>
</dbReference>
<evidence type="ECO:0000256" key="6">
    <source>
        <dbReference type="ARBA" id="ARBA00022801"/>
    </source>
</evidence>
<keyword evidence="7" id="KW-0963">Cytoplasm</keyword>
<dbReference type="Pfam" id="PF00883">
    <property type="entry name" value="Peptidase_M17"/>
    <property type="match status" value="1"/>
</dbReference>
<dbReference type="PROSITE" id="PS00631">
    <property type="entry name" value="CYTOSOL_AP"/>
    <property type="match status" value="1"/>
</dbReference>
<comment type="function">
    <text evidence="7">Presumably involved in the processing and regular turnover of intracellular proteins. Catalyzes the removal of unsubstituted N-terminal amino acids from various peptides.</text>
</comment>
<evidence type="ECO:0000256" key="2">
    <source>
        <dbReference type="ARBA" id="ARBA00000967"/>
    </source>
</evidence>
<dbReference type="HAMAP" id="MF_00181">
    <property type="entry name" value="Cytosol_peptidase_M17"/>
    <property type="match status" value="1"/>
</dbReference>
<dbReference type="CDD" id="cd00433">
    <property type="entry name" value="Peptidase_M17"/>
    <property type="match status" value="1"/>
</dbReference>
<feature type="binding site" evidence="7">
    <location>
        <position position="269"/>
    </location>
    <ligand>
        <name>Mn(2+)</name>
        <dbReference type="ChEBI" id="CHEBI:29035"/>
        <label>1</label>
    </ligand>
</feature>
<feature type="domain" description="Cytosol aminopeptidase" evidence="8">
    <location>
        <begin position="344"/>
        <end position="351"/>
    </location>
</feature>
<dbReference type="SUPFAM" id="SSF53187">
    <property type="entry name" value="Zn-dependent exopeptidases"/>
    <property type="match status" value="1"/>
</dbReference>